<dbReference type="EMBL" id="JFHD01000014">
    <property type="protein sequence ID" value="KDR29300.1"/>
    <property type="molecule type" value="Genomic_DNA"/>
</dbReference>
<accession>A0A656QJJ3</accession>
<organism evidence="1 2">
    <name type="scientific">Caballeronia zhejiangensis</name>
    <dbReference type="NCBI Taxonomy" id="871203"/>
    <lineage>
        <taxon>Bacteria</taxon>
        <taxon>Pseudomonadati</taxon>
        <taxon>Pseudomonadota</taxon>
        <taxon>Betaproteobacteria</taxon>
        <taxon>Burkholderiales</taxon>
        <taxon>Burkholderiaceae</taxon>
        <taxon>Caballeronia</taxon>
    </lineage>
</organism>
<dbReference type="AlphaFoldDB" id="A0A656QJJ3"/>
<protein>
    <submittedName>
        <fullName evidence="1">Uncharacterized protein</fullName>
    </submittedName>
</protein>
<gene>
    <name evidence="1" type="ORF">BG60_08200</name>
</gene>
<name>A0A656QJJ3_9BURK</name>
<dbReference type="Pfam" id="PF22491">
    <property type="entry name" value="DUF6988"/>
    <property type="match status" value="1"/>
</dbReference>
<dbReference type="Proteomes" id="UP000027451">
    <property type="component" value="Unassembled WGS sequence"/>
</dbReference>
<proteinExistence type="predicted"/>
<keyword evidence="2" id="KW-1185">Reference proteome</keyword>
<dbReference type="InterPro" id="IPR054257">
    <property type="entry name" value="DUF6988"/>
</dbReference>
<reference evidence="1 2" key="1">
    <citation type="submission" date="2014-03" db="EMBL/GenBank/DDBJ databases">
        <title>Draft Genome Sequences of Four Burkholderia Strains.</title>
        <authorList>
            <person name="Liu X.Y."/>
            <person name="Li C.X."/>
            <person name="Xu J.H."/>
        </authorList>
    </citation>
    <scope>NUCLEOTIDE SEQUENCE [LARGE SCALE GENOMIC DNA]</scope>
    <source>
        <strain evidence="1 2">OP-1</strain>
    </source>
</reference>
<comment type="caution">
    <text evidence="1">The sequence shown here is derived from an EMBL/GenBank/DDBJ whole genome shotgun (WGS) entry which is preliminary data.</text>
</comment>
<sequence>MSETDEIPSDEGEISHSRSVAIAINRSIDITAWIGDRRPKQIKIHPDRQDRDALAIKFFLLAIDHGEAIPALVRFDYRSSAFSLLRPLLDAYFYGLWATTCGDTEQMTRFATRGTLPKIESAVKAIDERMNAGARTLKSELYDALNDYTHGGLTQLANWSPSPSAIGQAHSDELTVKIMSVADLFRVTACVGLLKIDGTATESDREVLMTAVARAMPLTAESMGFQRSDPRSQTK</sequence>
<evidence type="ECO:0000313" key="1">
    <source>
        <dbReference type="EMBL" id="KDR29300.1"/>
    </source>
</evidence>
<evidence type="ECO:0000313" key="2">
    <source>
        <dbReference type="Proteomes" id="UP000027451"/>
    </source>
</evidence>